<dbReference type="InterPro" id="IPR036136">
    <property type="entry name" value="Nit/Sulf_reduc_fer-like_dom_sf"/>
</dbReference>
<dbReference type="KEGG" id="lck:HN018_05935"/>
<evidence type="ECO:0000259" key="7">
    <source>
        <dbReference type="Pfam" id="PF03460"/>
    </source>
</evidence>
<evidence type="ECO:0000256" key="4">
    <source>
        <dbReference type="ARBA" id="ARBA00023002"/>
    </source>
</evidence>
<organism evidence="8 9">
    <name type="scientific">Lichenicola cladoniae</name>
    <dbReference type="NCBI Taxonomy" id="1484109"/>
    <lineage>
        <taxon>Bacteria</taxon>
        <taxon>Pseudomonadati</taxon>
        <taxon>Pseudomonadota</taxon>
        <taxon>Alphaproteobacteria</taxon>
        <taxon>Acetobacterales</taxon>
        <taxon>Acetobacteraceae</taxon>
        <taxon>Lichenicola</taxon>
    </lineage>
</organism>
<keyword evidence="4" id="KW-0560">Oxidoreductase</keyword>
<gene>
    <name evidence="8" type="ORF">HN018_05935</name>
</gene>
<dbReference type="RefSeq" id="WP_171834635.1">
    <property type="nucleotide sequence ID" value="NZ_CP053708.1"/>
</dbReference>
<dbReference type="Gene3D" id="3.30.413.10">
    <property type="entry name" value="Sulfite Reductase Hemoprotein, domain 1"/>
    <property type="match status" value="2"/>
</dbReference>
<dbReference type="InterPro" id="IPR045854">
    <property type="entry name" value="NO2/SO3_Rdtase_4Fe4S_sf"/>
</dbReference>
<reference evidence="8 9" key="1">
    <citation type="journal article" date="2014" name="World J. Microbiol. Biotechnol.">
        <title>Biodiversity and physiological characteristics of Antarctic and Arctic lichens-associated bacteria.</title>
        <authorList>
            <person name="Lee Y.M."/>
            <person name="Kim E.H."/>
            <person name="Lee H.K."/>
            <person name="Hong S.G."/>
        </authorList>
    </citation>
    <scope>NUCLEOTIDE SEQUENCE [LARGE SCALE GENOMIC DNA]</scope>
    <source>
        <strain evidence="8 9">PAMC 26569</strain>
    </source>
</reference>
<keyword evidence="5" id="KW-0408">Iron</keyword>
<dbReference type="PANTHER" id="PTHR32439:SF9">
    <property type="entry name" value="BLR3264 PROTEIN"/>
    <property type="match status" value="1"/>
</dbReference>
<keyword evidence="6" id="KW-0411">Iron-sulfur</keyword>
<protein>
    <submittedName>
        <fullName evidence="8">Precorrin-3B synthase</fullName>
    </submittedName>
</protein>
<dbReference type="InterPro" id="IPR005117">
    <property type="entry name" value="NiRdtase/SiRdtase_haem-b_fer"/>
</dbReference>
<dbReference type="Pfam" id="PF03460">
    <property type="entry name" value="NIR_SIR_ferr"/>
    <property type="match status" value="2"/>
</dbReference>
<keyword evidence="3" id="KW-0479">Metal-binding</keyword>
<keyword evidence="2" id="KW-0349">Heme</keyword>
<evidence type="ECO:0000256" key="1">
    <source>
        <dbReference type="ARBA" id="ARBA00022485"/>
    </source>
</evidence>
<dbReference type="Proteomes" id="UP000500767">
    <property type="component" value="Chromosome"/>
</dbReference>
<evidence type="ECO:0000256" key="6">
    <source>
        <dbReference type="ARBA" id="ARBA00023014"/>
    </source>
</evidence>
<accession>A0A6M8HMU3</accession>
<evidence type="ECO:0000313" key="9">
    <source>
        <dbReference type="Proteomes" id="UP000500767"/>
    </source>
</evidence>
<keyword evidence="1" id="KW-0004">4Fe-4S</keyword>
<keyword evidence="9" id="KW-1185">Reference proteome</keyword>
<dbReference type="Gene3D" id="3.90.480.20">
    <property type="match status" value="1"/>
</dbReference>
<dbReference type="SUPFAM" id="SSF56014">
    <property type="entry name" value="Nitrite and sulphite reductase 4Fe-4S domain-like"/>
    <property type="match status" value="2"/>
</dbReference>
<sequence length="403" mass="41330">MNAIVRGWCPSLYEPMQSGDGLLVRIKPSASRLDAMSARHVAEAALRHGNGMIELTNRGNLQLRGFSVGSAALFAREAVELGLAVADPAAERRRNIQASPLAGDDPDCDADTLAIARALEAVLIADDSLNGLPGKFGFAVDGGGALSLESVRADITLRASGPGSWQVEAGDAAAACTVAEAPLHAQRLARASLALPGAPVRPSRDPVSGTMLFQADGLPCRPIGFVARQSPVAVGPLPAGAFGIGVPPGRLDASLLLQLAALAEQLGEATIRLTPWRALVLAGLLPGAESSVRSTLAGQLLDPTDPRLRTASCIGAPACPRGMVPAPATAFQLGALLPDGVFLHVSGCAKGCAHPGTAPLTLVGHDGLYDLVVDGRAGDTPRHHGLTLDMAASLLHQHKDHPA</sequence>
<feature type="domain" description="Nitrite/Sulfite reductase ferredoxin-like" evidence="7">
    <location>
        <begin position="242"/>
        <end position="286"/>
    </location>
</feature>
<dbReference type="GO" id="GO:0051539">
    <property type="term" value="F:4 iron, 4 sulfur cluster binding"/>
    <property type="evidence" value="ECO:0007669"/>
    <property type="project" value="UniProtKB-KW"/>
</dbReference>
<evidence type="ECO:0000313" key="8">
    <source>
        <dbReference type="EMBL" id="QKE89647.1"/>
    </source>
</evidence>
<name>A0A6M8HMU3_9PROT</name>
<proteinExistence type="predicted"/>
<dbReference type="EMBL" id="CP053708">
    <property type="protein sequence ID" value="QKE89647.1"/>
    <property type="molecule type" value="Genomic_DNA"/>
</dbReference>
<feature type="domain" description="Nitrite/Sulfite reductase ferredoxin-like" evidence="7">
    <location>
        <begin position="15"/>
        <end position="66"/>
    </location>
</feature>
<evidence type="ECO:0000256" key="3">
    <source>
        <dbReference type="ARBA" id="ARBA00022723"/>
    </source>
</evidence>
<evidence type="ECO:0000256" key="2">
    <source>
        <dbReference type="ARBA" id="ARBA00022617"/>
    </source>
</evidence>
<dbReference type="Gene3D" id="3.90.480.10">
    <property type="entry name" value="Sulfite Reductase Hemoprotein,Domain 2"/>
    <property type="match status" value="1"/>
</dbReference>
<dbReference type="GO" id="GO:0016491">
    <property type="term" value="F:oxidoreductase activity"/>
    <property type="evidence" value="ECO:0007669"/>
    <property type="project" value="UniProtKB-KW"/>
</dbReference>
<dbReference type="SUPFAM" id="SSF55124">
    <property type="entry name" value="Nitrite/Sulfite reductase N-terminal domain-like"/>
    <property type="match status" value="2"/>
</dbReference>
<dbReference type="InterPro" id="IPR051329">
    <property type="entry name" value="NIR_SIR_4Fe-4S"/>
</dbReference>
<evidence type="ECO:0000256" key="5">
    <source>
        <dbReference type="ARBA" id="ARBA00023004"/>
    </source>
</evidence>
<dbReference type="AlphaFoldDB" id="A0A6M8HMU3"/>
<dbReference type="GO" id="GO:0046872">
    <property type="term" value="F:metal ion binding"/>
    <property type="evidence" value="ECO:0007669"/>
    <property type="project" value="UniProtKB-KW"/>
</dbReference>
<dbReference type="PANTHER" id="PTHR32439">
    <property type="entry name" value="FERREDOXIN--NITRITE REDUCTASE, CHLOROPLASTIC"/>
    <property type="match status" value="1"/>
</dbReference>